<dbReference type="EMBL" id="JAIPUX010005289">
    <property type="protein sequence ID" value="KAH0619357.1"/>
    <property type="molecule type" value="Genomic_DNA"/>
</dbReference>
<feature type="region of interest" description="Disordered" evidence="6">
    <location>
        <begin position="91"/>
        <end position="123"/>
    </location>
</feature>
<feature type="non-terminal residue" evidence="8">
    <location>
        <position position="1"/>
    </location>
</feature>
<feature type="domain" description="WAP" evidence="7">
    <location>
        <begin position="206"/>
        <end position="254"/>
    </location>
</feature>
<dbReference type="Proteomes" id="UP000826234">
    <property type="component" value="Unassembled WGS sequence"/>
</dbReference>
<feature type="domain" description="WAP" evidence="7">
    <location>
        <begin position="326"/>
        <end position="371"/>
    </location>
</feature>
<keyword evidence="2" id="KW-0732">Signal</keyword>
<dbReference type="InterPro" id="IPR050514">
    <property type="entry name" value="WAP_four-disulfide_core"/>
</dbReference>
<keyword evidence="1" id="KW-0929">Antimicrobial</keyword>
<dbReference type="PROSITE" id="PS51390">
    <property type="entry name" value="WAP"/>
    <property type="match status" value="4"/>
</dbReference>
<evidence type="ECO:0000256" key="2">
    <source>
        <dbReference type="ARBA" id="ARBA00022729"/>
    </source>
</evidence>
<keyword evidence="3" id="KW-0044">Antibiotic</keyword>
<dbReference type="InterPro" id="IPR008197">
    <property type="entry name" value="WAP_dom"/>
</dbReference>
<evidence type="ECO:0000259" key="7">
    <source>
        <dbReference type="PROSITE" id="PS51390"/>
    </source>
</evidence>
<dbReference type="SMART" id="SM00217">
    <property type="entry name" value="WAP"/>
    <property type="match status" value="8"/>
</dbReference>
<dbReference type="Pfam" id="PF00095">
    <property type="entry name" value="WAP"/>
    <property type="match status" value="7"/>
</dbReference>
<dbReference type="InterPro" id="IPR036645">
    <property type="entry name" value="Elafin-like_sf"/>
</dbReference>
<keyword evidence="4" id="KW-1015">Disulfide bond</keyword>
<sequence>HRGYCPRRESDMISSESCSWDTECALDEKCCTIEGNKRCTKAVPVNPGLCPKKALPPVFIPCRDRCRDDRSCPEGQKCCFVDCGLKCVPPESHHSGDQVELDRELDPEGDHRAPPRPGECPNPTLPGLPRPIQAYCVEDKPCPGEEKCCRALWHPCLSFFLSVHRGYCLRRESDENSIKICSSDTDCALDKKCCPSEGPQMCTKPVPANPGLCPKKALPPVFTPCKDKCRDDRSCPKGQKCCFIDCGLKCVPPESHHSGDLVELDRDEDEDAPLLDRDHGAPRKPGMCPSKTLQEMPRSGNAYCMEDAACPGDEKCCQCLYLSLSLAMHPGYCPNNAGAAASSLRCFWDTDCASDEKCCPSQEHKRCTKAVPGKVSLGELDPGTHSILTTPHCQDLSHLSLQKNKDPKNISPSSQERAGTVRIAYFHLLTRRLFLQKVIQPCIPNPSFHSALATPGHCPKKCLPWVFTRCANKCKDDRSCPDGQKCCFVECGLRCVPVERPHTGEQMELDQDQALLVPGMDRGGEFWLGGSRGLA</sequence>
<dbReference type="PANTHER" id="PTHR19441">
    <property type="entry name" value="WHEY ACDIC PROTEIN WAP"/>
    <property type="match status" value="1"/>
</dbReference>
<reference evidence="8 9" key="1">
    <citation type="journal article" date="2022" name="Gigascience">
        <title>A chromosome-level genome assembly and annotation of the desert horned lizard, Phrynosoma platyrhinos, provides insight into chromosomal rearrangements among reptiles.</title>
        <authorList>
            <person name="Koochekian N."/>
            <person name="Ascanio A."/>
            <person name="Farleigh K."/>
            <person name="Card D.C."/>
            <person name="Schield D.R."/>
            <person name="Castoe T.A."/>
            <person name="Jezkova T."/>
        </authorList>
    </citation>
    <scope>NUCLEOTIDE SEQUENCE [LARGE SCALE GENOMIC DNA]</scope>
    <source>
        <strain evidence="8">NK-2021</strain>
    </source>
</reference>
<dbReference type="PANTHER" id="PTHR19441:SF30">
    <property type="entry name" value="ELAFIN"/>
    <property type="match status" value="1"/>
</dbReference>
<proteinExistence type="inferred from homology"/>
<name>A0ABQ7SPT7_PHRPL</name>
<evidence type="ECO:0000256" key="1">
    <source>
        <dbReference type="ARBA" id="ARBA00022529"/>
    </source>
</evidence>
<evidence type="ECO:0000313" key="9">
    <source>
        <dbReference type="Proteomes" id="UP000826234"/>
    </source>
</evidence>
<feature type="domain" description="WAP" evidence="7">
    <location>
        <begin position="43"/>
        <end position="91"/>
    </location>
</feature>
<evidence type="ECO:0000313" key="8">
    <source>
        <dbReference type="EMBL" id="KAH0619357.1"/>
    </source>
</evidence>
<protein>
    <recommendedName>
        <fullName evidence="7">WAP domain-containing protein</fullName>
    </recommendedName>
</protein>
<evidence type="ECO:0000256" key="6">
    <source>
        <dbReference type="SAM" id="MobiDB-lite"/>
    </source>
</evidence>
<comment type="similarity">
    <text evidence="5">Belongs to the venom waprin family.</text>
</comment>
<evidence type="ECO:0000256" key="5">
    <source>
        <dbReference type="ARBA" id="ARBA00035122"/>
    </source>
</evidence>
<comment type="caution">
    <text evidence="8">The sequence shown here is derived from an EMBL/GenBank/DDBJ whole genome shotgun (WGS) entry which is preliminary data.</text>
</comment>
<organism evidence="8 9">
    <name type="scientific">Phrynosoma platyrhinos</name>
    <name type="common">Desert horned lizard</name>
    <dbReference type="NCBI Taxonomy" id="52577"/>
    <lineage>
        <taxon>Eukaryota</taxon>
        <taxon>Metazoa</taxon>
        <taxon>Chordata</taxon>
        <taxon>Craniata</taxon>
        <taxon>Vertebrata</taxon>
        <taxon>Euteleostomi</taxon>
        <taxon>Lepidosauria</taxon>
        <taxon>Squamata</taxon>
        <taxon>Bifurcata</taxon>
        <taxon>Unidentata</taxon>
        <taxon>Episquamata</taxon>
        <taxon>Toxicofera</taxon>
        <taxon>Iguania</taxon>
        <taxon>Phrynosomatidae</taxon>
        <taxon>Phrynosomatinae</taxon>
        <taxon>Phrynosoma</taxon>
    </lineage>
</organism>
<gene>
    <name evidence="8" type="ORF">JD844_019402</name>
</gene>
<accession>A0ABQ7SPT7</accession>
<dbReference type="Gene3D" id="4.10.75.10">
    <property type="entry name" value="Elafin-like"/>
    <property type="match status" value="8"/>
</dbReference>
<feature type="compositionally biased region" description="Basic and acidic residues" evidence="6">
    <location>
        <begin position="91"/>
        <end position="113"/>
    </location>
</feature>
<keyword evidence="9" id="KW-1185">Reference proteome</keyword>
<evidence type="ECO:0000256" key="4">
    <source>
        <dbReference type="ARBA" id="ARBA00023157"/>
    </source>
</evidence>
<dbReference type="SUPFAM" id="SSF57256">
    <property type="entry name" value="Elafin-like"/>
    <property type="match status" value="7"/>
</dbReference>
<feature type="domain" description="WAP" evidence="7">
    <location>
        <begin position="451"/>
        <end position="499"/>
    </location>
</feature>
<evidence type="ECO:0000256" key="3">
    <source>
        <dbReference type="ARBA" id="ARBA00023022"/>
    </source>
</evidence>